<keyword evidence="1" id="KW-0732">Signal</keyword>
<dbReference type="OrthoDB" id="6092018at2759"/>
<dbReference type="OMA" id="TWYELLN"/>
<protein>
    <recommendedName>
        <fullName evidence="4">SH3 domain-containing protein</fullName>
    </recommendedName>
</protein>
<dbReference type="SUPFAM" id="SSF57603">
    <property type="entry name" value="FnI-like domain"/>
    <property type="match status" value="1"/>
</dbReference>
<dbReference type="Proteomes" id="UP000005408">
    <property type="component" value="Unassembled WGS sequence"/>
</dbReference>
<dbReference type="EnsemblMetazoa" id="G31269.2">
    <property type="protein sequence ID" value="G31269.2:cds"/>
    <property type="gene ID" value="G31269"/>
</dbReference>
<feature type="signal peptide" evidence="1">
    <location>
        <begin position="1"/>
        <end position="16"/>
    </location>
</feature>
<sequence>MTTLGLLLLFAGSVGGAGIHDALTKGLCLCVADNDIYARDGPGEEHKVVAVLRQDDCFLSKGGYLHIFGATWYELLNVQNQVGWVNAYHLRVKDRTACAVSATVSSTPFSITGSDPFSGGDIFRAGTCTEGGMLYRDGDHIQRGGVTCTCQRGVVNCQSGVVG</sequence>
<dbReference type="AlphaFoldDB" id="A0A8W8MA57"/>
<feature type="chain" id="PRO_5042431807" description="SH3 domain-containing protein" evidence="1">
    <location>
        <begin position="17"/>
        <end position="163"/>
    </location>
</feature>
<evidence type="ECO:0008006" key="4">
    <source>
        <dbReference type="Google" id="ProtNLM"/>
    </source>
</evidence>
<accession>A0A8W8MA57</accession>
<organism evidence="2 3">
    <name type="scientific">Magallana gigas</name>
    <name type="common">Pacific oyster</name>
    <name type="synonym">Crassostrea gigas</name>
    <dbReference type="NCBI Taxonomy" id="29159"/>
    <lineage>
        <taxon>Eukaryota</taxon>
        <taxon>Metazoa</taxon>
        <taxon>Spiralia</taxon>
        <taxon>Lophotrochozoa</taxon>
        <taxon>Mollusca</taxon>
        <taxon>Bivalvia</taxon>
        <taxon>Autobranchia</taxon>
        <taxon>Pteriomorphia</taxon>
        <taxon>Ostreida</taxon>
        <taxon>Ostreoidea</taxon>
        <taxon>Ostreidae</taxon>
        <taxon>Magallana</taxon>
    </lineage>
</organism>
<proteinExistence type="predicted"/>
<reference evidence="2" key="1">
    <citation type="submission" date="2022-08" db="UniProtKB">
        <authorList>
            <consortium name="EnsemblMetazoa"/>
        </authorList>
    </citation>
    <scope>IDENTIFICATION</scope>
    <source>
        <strain evidence="2">05x7-T-G4-1.051#20</strain>
    </source>
</reference>
<evidence type="ECO:0000256" key="1">
    <source>
        <dbReference type="SAM" id="SignalP"/>
    </source>
</evidence>
<dbReference type="EnsemblMetazoa" id="G31269.4">
    <property type="protein sequence ID" value="G31269.4:cds"/>
    <property type="gene ID" value="G31269"/>
</dbReference>
<name>A0A8W8MA57_MAGGI</name>
<evidence type="ECO:0000313" key="3">
    <source>
        <dbReference type="Proteomes" id="UP000005408"/>
    </source>
</evidence>
<evidence type="ECO:0000313" key="2">
    <source>
        <dbReference type="EnsemblMetazoa" id="G31269.4:cds"/>
    </source>
</evidence>
<keyword evidence="3" id="KW-1185">Reference proteome</keyword>